<evidence type="ECO:0000313" key="3">
    <source>
        <dbReference type="Proteomes" id="UP001245285"/>
    </source>
</evidence>
<evidence type="ECO:0000313" key="2">
    <source>
        <dbReference type="EMBL" id="MDT0645790.1"/>
    </source>
</evidence>
<proteinExistence type="predicted"/>
<dbReference type="Pfam" id="PF12867">
    <property type="entry name" value="DinB_2"/>
    <property type="match status" value="1"/>
</dbReference>
<evidence type="ECO:0000259" key="1">
    <source>
        <dbReference type="Pfam" id="PF12867"/>
    </source>
</evidence>
<gene>
    <name evidence="2" type="ORF">RM545_03745</name>
</gene>
<dbReference type="InterPro" id="IPR034660">
    <property type="entry name" value="DinB/YfiT-like"/>
</dbReference>
<dbReference type="InterPro" id="IPR024775">
    <property type="entry name" value="DinB-like"/>
</dbReference>
<dbReference type="SUPFAM" id="SSF109854">
    <property type="entry name" value="DinB/YfiT-like putative metalloenzymes"/>
    <property type="match status" value="1"/>
</dbReference>
<dbReference type="Gene3D" id="1.20.120.450">
    <property type="entry name" value="dinb family like domain"/>
    <property type="match status" value="1"/>
</dbReference>
<dbReference type="Proteomes" id="UP001245285">
    <property type="component" value="Unassembled WGS sequence"/>
</dbReference>
<sequence length="184" mass="21245">MKSSSEDLIADLSERTRDNLQKAEQLMMLPLEKLNHKENIGSWSALECLKHLNLYGDFYLPEIEKRINRSSHAAEDKFKSGRIGNYFAQMMLPGENMKKIKTFKNKNPAGSKLDKRTIEEFIVQQKKLLELLDSARNVSLNKTKTSISISSFLKLKLGDTFRVMIYHNERHVLQAQKSLKETSI</sequence>
<comment type="caution">
    <text evidence="2">The sequence shown here is derived from an EMBL/GenBank/DDBJ whole genome shotgun (WGS) entry which is preliminary data.</text>
</comment>
<accession>A0ABU3CII2</accession>
<keyword evidence="3" id="KW-1185">Reference proteome</keyword>
<feature type="domain" description="DinB-like" evidence="1">
    <location>
        <begin position="14"/>
        <end position="175"/>
    </location>
</feature>
<protein>
    <submittedName>
        <fullName evidence="2">DinB family protein</fullName>
    </submittedName>
</protein>
<dbReference type="RefSeq" id="WP_311493975.1">
    <property type="nucleotide sequence ID" value="NZ_JAVRHO010000004.1"/>
</dbReference>
<reference evidence="2 3" key="1">
    <citation type="submission" date="2023-09" db="EMBL/GenBank/DDBJ databases">
        <authorList>
            <person name="Rey-Velasco X."/>
        </authorList>
    </citation>
    <scope>NUCLEOTIDE SEQUENCE [LARGE SCALE GENOMIC DNA]</scope>
    <source>
        <strain evidence="2 3">F260</strain>
    </source>
</reference>
<organism evidence="2 3">
    <name type="scientific">Autumnicola lenta</name>
    <dbReference type="NCBI Taxonomy" id="3075593"/>
    <lineage>
        <taxon>Bacteria</taxon>
        <taxon>Pseudomonadati</taxon>
        <taxon>Bacteroidota</taxon>
        <taxon>Flavobacteriia</taxon>
        <taxon>Flavobacteriales</taxon>
        <taxon>Flavobacteriaceae</taxon>
        <taxon>Autumnicola</taxon>
    </lineage>
</organism>
<dbReference type="EMBL" id="JAVRHO010000004">
    <property type="protein sequence ID" value="MDT0645790.1"/>
    <property type="molecule type" value="Genomic_DNA"/>
</dbReference>
<name>A0ABU3CII2_9FLAO</name>